<feature type="chain" id="PRO_5010162010" evidence="1">
    <location>
        <begin position="25"/>
        <end position="685"/>
    </location>
</feature>
<accession>A0A1H6SPY4</accession>
<dbReference type="InterPro" id="IPR028082">
    <property type="entry name" value="Peripla_BP_I"/>
</dbReference>
<dbReference type="InterPro" id="IPR018392">
    <property type="entry name" value="LysM"/>
</dbReference>
<proteinExistence type="predicted"/>
<feature type="domain" description="LysM" evidence="2">
    <location>
        <begin position="103"/>
        <end position="147"/>
    </location>
</feature>
<dbReference type="Pfam" id="PF01476">
    <property type="entry name" value="LysM"/>
    <property type="match status" value="4"/>
</dbReference>
<dbReference type="InterPro" id="IPR036779">
    <property type="entry name" value="LysM_dom_sf"/>
</dbReference>
<dbReference type="PROSITE" id="PS51782">
    <property type="entry name" value="LYSM"/>
    <property type="match status" value="3"/>
</dbReference>
<organism evidence="3 4">
    <name type="scientific">Myroides marinus</name>
    <dbReference type="NCBI Taxonomy" id="703342"/>
    <lineage>
        <taxon>Bacteria</taxon>
        <taxon>Pseudomonadati</taxon>
        <taxon>Bacteroidota</taxon>
        <taxon>Flavobacteriia</taxon>
        <taxon>Flavobacteriales</taxon>
        <taxon>Flavobacteriaceae</taxon>
        <taxon>Myroides</taxon>
    </lineage>
</organism>
<dbReference type="SUPFAM" id="SSF53822">
    <property type="entry name" value="Periplasmic binding protein-like I"/>
    <property type="match status" value="1"/>
</dbReference>
<dbReference type="Gene3D" id="3.10.350.10">
    <property type="entry name" value="LysM domain"/>
    <property type="match status" value="4"/>
</dbReference>
<dbReference type="AlphaFoldDB" id="A0A1H6SPY4"/>
<dbReference type="PANTHER" id="PTHR33734">
    <property type="entry name" value="LYSM DOMAIN-CONTAINING GPI-ANCHORED PROTEIN 2"/>
    <property type="match status" value="1"/>
</dbReference>
<evidence type="ECO:0000313" key="3">
    <source>
        <dbReference type="EMBL" id="SEI69901.1"/>
    </source>
</evidence>
<dbReference type="SUPFAM" id="SSF54106">
    <property type="entry name" value="LysM domain"/>
    <property type="match status" value="4"/>
</dbReference>
<feature type="domain" description="LysM" evidence="2">
    <location>
        <begin position="191"/>
        <end position="234"/>
    </location>
</feature>
<feature type="signal peptide" evidence="1">
    <location>
        <begin position="1"/>
        <end position="24"/>
    </location>
</feature>
<gene>
    <name evidence="3" type="ORF">SAMN04488018_103125</name>
</gene>
<dbReference type="Proteomes" id="UP000183077">
    <property type="component" value="Unassembled WGS sequence"/>
</dbReference>
<sequence length="685" mass="77295">MLMKKKLFIALTAFVFTSSVLAQAGSFIQYRVSKGDTVSKISRDYDIPVGEILKYNPDAKNGINENSFLLIPTKDFLEKEKKKSANPLLKEDNKAKNTSNTKGVHIVQPKETLYSISKKYKVTVDNLYAWNPTLKSTGLLADSEIIVSASYKKPSSVDVTSYEQSTPKKIPTTLASSSADTIKDINNIYYRTIEVEPQSTLYSLAITYNTSIQRLLELNPDLKDGLKSGQSIKVPAYGFQNKAKVVEVKPDIKESETKFIKVVIDPQQTLYGISRKYDVPIKELIKFNPQLQDGLKSGMEILVPNNGKVVVEEEKNTSKTNVVLPEATGGFVDLSDSITRSEHKELALLIPFNIEKVGSDMDSKLASDNFLNMTLDFYSGAKLAVEYAESLNLPLTVNVYDSNESKSSSGVDGLFKSKDFSNTDVIIGPFYQKNVDEAVKNLPNNKVILVSPLSNEKATPSDRLVQTMPYSNVLKVQLIEYFKKSGAKITVIVDDKKQSTKQFMQQYFPELNVVSTKQIHEIDKTLVKDKKNVFVLDSNSIASALQFTDKLKNRTKDYDIQIASFDKSDVFDYSEIKIQTLIDLKYTFPSVTRDSKESRSESLFAQEYKNKYNVYPNRYATRGFDVTLDVILRMFQKEDFLQTSSKKSQEIENRFIYSRNPEGTVRNTGVYLLQYDSDLNVKVLN</sequence>
<protein>
    <submittedName>
        <fullName evidence="3">LysM repeat-containing protein</fullName>
    </submittedName>
</protein>
<evidence type="ECO:0000256" key="1">
    <source>
        <dbReference type="SAM" id="SignalP"/>
    </source>
</evidence>
<keyword evidence="1" id="KW-0732">Signal</keyword>
<name>A0A1H6SPY4_9FLAO</name>
<evidence type="ECO:0000313" key="4">
    <source>
        <dbReference type="Proteomes" id="UP000183077"/>
    </source>
</evidence>
<dbReference type="GO" id="GO:0008932">
    <property type="term" value="F:lytic endotransglycosylase activity"/>
    <property type="evidence" value="ECO:0007669"/>
    <property type="project" value="TreeGrafter"/>
</dbReference>
<feature type="domain" description="LysM" evidence="2">
    <location>
        <begin position="28"/>
        <end position="77"/>
    </location>
</feature>
<dbReference type="Gene3D" id="3.40.50.2300">
    <property type="match status" value="2"/>
</dbReference>
<dbReference type="SMART" id="SM00257">
    <property type="entry name" value="LysM"/>
    <property type="match status" value="4"/>
</dbReference>
<evidence type="ECO:0000259" key="2">
    <source>
        <dbReference type="PROSITE" id="PS51782"/>
    </source>
</evidence>
<dbReference type="PANTHER" id="PTHR33734:SF22">
    <property type="entry name" value="MEMBRANE-BOUND LYTIC MUREIN TRANSGLYCOSYLASE D"/>
    <property type="match status" value="1"/>
</dbReference>
<dbReference type="CDD" id="cd00118">
    <property type="entry name" value="LysM"/>
    <property type="match status" value="4"/>
</dbReference>
<dbReference type="EMBL" id="FNYS01000003">
    <property type="protein sequence ID" value="SEI69901.1"/>
    <property type="molecule type" value="Genomic_DNA"/>
</dbReference>
<reference evidence="3 4" key="1">
    <citation type="submission" date="2016-10" db="EMBL/GenBank/DDBJ databases">
        <authorList>
            <person name="de Groot N.N."/>
        </authorList>
    </citation>
    <scope>NUCLEOTIDE SEQUENCE [LARGE SCALE GENOMIC DNA]</scope>
    <source>
        <strain evidence="3 4">DSM 23048</strain>
    </source>
</reference>